<dbReference type="PATRIC" id="fig|76936.10.peg.1173"/>
<proteinExistence type="predicted"/>
<feature type="domain" description="TMEM205-like" evidence="6">
    <location>
        <begin position="17"/>
        <end position="122"/>
    </location>
</feature>
<dbReference type="EMBL" id="LN907858">
    <property type="protein sequence ID" value="CUU40085.1"/>
    <property type="molecule type" value="Genomic_DNA"/>
</dbReference>
<evidence type="ECO:0000256" key="5">
    <source>
        <dbReference type="SAM" id="Phobius"/>
    </source>
</evidence>
<dbReference type="Pfam" id="PF13664">
    <property type="entry name" value="DUF4149"/>
    <property type="match status" value="1"/>
</dbReference>
<keyword evidence="3 5" id="KW-1133">Transmembrane helix</keyword>
<dbReference type="PROSITE" id="PS51257">
    <property type="entry name" value="PROKAR_LIPOPROTEIN"/>
    <property type="match status" value="1"/>
</dbReference>
<evidence type="ECO:0000256" key="1">
    <source>
        <dbReference type="ARBA" id="ARBA00004370"/>
    </source>
</evidence>
<evidence type="ECO:0000313" key="8">
    <source>
        <dbReference type="EMBL" id="TLD78648.1"/>
    </source>
</evidence>
<dbReference type="AlphaFoldDB" id="A0A099UFL0"/>
<reference evidence="7" key="3">
    <citation type="submission" date="2015-11" db="EMBL/GenBank/DDBJ databases">
        <authorList>
            <person name="Zhang Y."/>
            <person name="Guo Z."/>
        </authorList>
    </citation>
    <scope>NUCLEOTIDE SEQUENCE</scope>
    <source>
        <strain evidence="7">1</strain>
    </source>
</reference>
<comment type="subcellular location">
    <subcellularLocation>
        <location evidence="1">Membrane</location>
    </subcellularLocation>
</comment>
<dbReference type="OrthoDB" id="5362812at2"/>
<gene>
    <name evidence="7" type="ORF">BN2458_PEG1200</name>
    <name evidence="8" type="ORF">LS75_004895</name>
</gene>
<feature type="transmembrane region" description="Helical" evidence="5">
    <location>
        <begin position="51"/>
        <end position="74"/>
    </location>
</feature>
<dbReference type="RefSeq" id="WP_034343224.1">
    <property type="nucleotide sequence ID" value="NZ_CAOMJD010000008.1"/>
</dbReference>
<evidence type="ECO:0000313" key="7">
    <source>
        <dbReference type="EMBL" id="CUU40085.1"/>
    </source>
</evidence>
<reference evidence="8 9" key="1">
    <citation type="journal article" date="2014" name="Genome Announc.">
        <title>Draft genome sequences of eight enterohepatic helicobacter species isolated from both laboratory and wild rodents.</title>
        <authorList>
            <person name="Sheh A."/>
            <person name="Shen Z."/>
            <person name="Fox J.G."/>
        </authorList>
    </citation>
    <scope>NUCLEOTIDE SEQUENCE [LARGE SCALE GENOMIC DNA]</scope>
    <source>
        <strain evidence="8 9">MIT 98-6810</strain>
    </source>
</reference>
<dbReference type="InterPro" id="IPR025423">
    <property type="entry name" value="TMEM205-like"/>
</dbReference>
<protein>
    <submittedName>
        <fullName evidence="8">DUF4149 domain-containing protein</fullName>
    </submittedName>
    <submittedName>
        <fullName evidence="7">Membrane protein</fullName>
    </submittedName>
</protein>
<dbReference type="GeneID" id="78151404"/>
<keyword evidence="4 5" id="KW-0472">Membrane</keyword>
<evidence type="ECO:0000256" key="3">
    <source>
        <dbReference type="ARBA" id="ARBA00022989"/>
    </source>
</evidence>
<evidence type="ECO:0000256" key="2">
    <source>
        <dbReference type="ARBA" id="ARBA00022692"/>
    </source>
</evidence>
<evidence type="ECO:0000256" key="4">
    <source>
        <dbReference type="ARBA" id="ARBA00023136"/>
    </source>
</evidence>
<sequence length="170" mass="19224">MKIYKVFQTLDAIYIFLLSIGVGCIICAGFSAATIFRAADFVPDLTRSDSGLIMGLIFIKCNYLFDFLAAVIIIYELTSSYFTRYFSHAKHRKIWLLLGGVNVILIFLFTLYYTPYIMEAQALNTIDTKAFDSMHKQSELVFKILLITLSASALWRGIIGTRPQHANAQP</sequence>
<feature type="transmembrane region" description="Helical" evidence="5">
    <location>
        <begin position="140"/>
        <end position="159"/>
    </location>
</feature>
<keyword evidence="2 5" id="KW-0812">Transmembrane</keyword>
<evidence type="ECO:0000313" key="10">
    <source>
        <dbReference type="Proteomes" id="UP000064525"/>
    </source>
</evidence>
<dbReference type="Proteomes" id="UP000064525">
    <property type="component" value="Chromosome I"/>
</dbReference>
<dbReference type="GO" id="GO:0016020">
    <property type="term" value="C:membrane"/>
    <property type="evidence" value="ECO:0007669"/>
    <property type="project" value="UniProtKB-SubCell"/>
</dbReference>
<dbReference type="EMBL" id="JRPF02000004">
    <property type="protein sequence ID" value="TLD78648.1"/>
    <property type="molecule type" value="Genomic_DNA"/>
</dbReference>
<dbReference type="Proteomes" id="UP000029925">
    <property type="component" value="Unassembled WGS sequence"/>
</dbReference>
<accession>A0A099UFL0</accession>
<evidence type="ECO:0000259" key="6">
    <source>
        <dbReference type="Pfam" id="PF13664"/>
    </source>
</evidence>
<organism evidence="7 10">
    <name type="scientific">Helicobacter typhlonius</name>
    <dbReference type="NCBI Taxonomy" id="76936"/>
    <lineage>
        <taxon>Bacteria</taxon>
        <taxon>Pseudomonadati</taxon>
        <taxon>Campylobacterota</taxon>
        <taxon>Epsilonproteobacteria</taxon>
        <taxon>Campylobacterales</taxon>
        <taxon>Helicobacteraceae</taxon>
        <taxon>Helicobacter</taxon>
    </lineage>
</organism>
<feature type="transmembrane region" description="Helical" evidence="5">
    <location>
        <begin position="12"/>
        <end position="39"/>
    </location>
</feature>
<name>A0A099UFL0_9HELI</name>
<evidence type="ECO:0000313" key="9">
    <source>
        <dbReference type="Proteomes" id="UP000029925"/>
    </source>
</evidence>
<keyword evidence="9" id="KW-1185">Reference proteome</keyword>
<dbReference type="KEGG" id="hty:BN2458_PEG1200"/>
<reference evidence="10" key="2">
    <citation type="submission" date="2015-11" db="EMBL/GenBank/DDBJ databases">
        <authorList>
            <person name="Anvar S.Y."/>
        </authorList>
    </citation>
    <scope>NUCLEOTIDE SEQUENCE [LARGE SCALE GENOMIC DNA]</scope>
</reference>
<feature type="transmembrane region" description="Helical" evidence="5">
    <location>
        <begin position="94"/>
        <end position="113"/>
    </location>
</feature>